<dbReference type="FunFam" id="1.10.8.640:FF:000001">
    <property type="entry name" value="Cytochrome c-type biogenesis protein"/>
    <property type="match status" value="1"/>
</dbReference>
<dbReference type="InterPro" id="IPR038297">
    <property type="entry name" value="CcmH/CycL/NrfF/Ccl2_sf"/>
</dbReference>
<evidence type="ECO:0000256" key="6">
    <source>
        <dbReference type="RuleBase" id="RU364112"/>
    </source>
</evidence>
<dbReference type="PANTHER" id="PTHR47870">
    <property type="entry name" value="CYTOCHROME C-TYPE BIOGENESIS PROTEIN CCMH"/>
    <property type="match status" value="1"/>
</dbReference>
<accession>A0A2X4UWD8</accession>
<gene>
    <name evidence="8" type="primary">ccmH_4</name>
    <name evidence="8" type="ORF">NCTC12151_03521</name>
</gene>
<evidence type="ECO:0000313" key="8">
    <source>
        <dbReference type="EMBL" id="SQI44186.1"/>
    </source>
</evidence>
<dbReference type="InterPro" id="IPR017565">
    <property type="entry name" value="For-dep_Cytc_NO2Rdtase_NrfF"/>
</dbReference>
<evidence type="ECO:0000256" key="4">
    <source>
        <dbReference type="ARBA" id="ARBA00022729"/>
    </source>
</evidence>
<keyword evidence="3 6" id="KW-0479">Metal-binding</keyword>
<keyword evidence="9" id="KW-1185">Reference proteome</keyword>
<feature type="transmembrane region" description="Helical" evidence="6">
    <location>
        <begin position="107"/>
        <end position="128"/>
    </location>
</feature>
<evidence type="ECO:0000256" key="2">
    <source>
        <dbReference type="ARBA" id="ARBA00022617"/>
    </source>
</evidence>
<reference evidence="8 9" key="1">
    <citation type="submission" date="2018-06" db="EMBL/GenBank/DDBJ databases">
        <authorList>
            <consortium name="Pathogen Informatics"/>
            <person name="Doyle S."/>
        </authorList>
    </citation>
    <scope>NUCLEOTIDE SEQUENCE [LARGE SCALE GENOMIC DNA]</scope>
    <source>
        <strain evidence="8 9">NCTC12151</strain>
    </source>
</reference>
<organism evidence="8 9">
    <name type="scientific">Leminorella richardii</name>
    <dbReference type="NCBI Taxonomy" id="158841"/>
    <lineage>
        <taxon>Bacteria</taxon>
        <taxon>Pseudomonadati</taxon>
        <taxon>Pseudomonadota</taxon>
        <taxon>Gammaproteobacteria</taxon>
        <taxon>Enterobacterales</taxon>
        <taxon>Budviciaceae</taxon>
        <taxon>Leminorella</taxon>
    </lineage>
</organism>
<sequence length="154" mass="18100">MIQRWCFLLLLLCLALPLSLRADIVDTWQFKTPENQERAVALAKQLRCPQCQNQNLVESTSPIARDLRLEVYRMVDDGKSNDEIVSRMTSRFGDFVLYKPRFGAQTALLWLSPLVLLLIGAVVMWRYVRRRVRPLPVMSDEQRQRLEQLLEKKR</sequence>
<dbReference type="Proteomes" id="UP000249005">
    <property type="component" value="Chromosome 1"/>
</dbReference>
<dbReference type="GO" id="GO:0017004">
    <property type="term" value="P:cytochrome complex assembly"/>
    <property type="evidence" value="ECO:0007669"/>
    <property type="project" value="UniProtKB-ARBA"/>
</dbReference>
<feature type="chain" id="PRO_5015798912" description="Formate-dependent nitrite reductase complex subunit" evidence="6">
    <location>
        <begin position="23"/>
        <end position="154"/>
    </location>
</feature>
<keyword evidence="6" id="KW-1133">Transmembrane helix</keyword>
<dbReference type="PANTHER" id="PTHR47870:SF2">
    <property type="entry name" value="FORMATE-DEPENDENT NITRITE REDUCTASE COMPLEX SUBUNIT NRFF"/>
    <property type="match status" value="1"/>
</dbReference>
<dbReference type="OrthoDB" id="9804975at2"/>
<evidence type="ECO:0000256" key="5">
    <source>
        <dbReference type="ARBA" id="ARBA00023004"/>
    </source>
</evidence>
<feature type="signal peptide" evidence="6">
    <location>
        <begin position="1"/>
        <end position="22"/>
    </location>
</feature>
<dbReference type="InterPro" id="IPR005616">
    <property type="entry name" value="CcmH/CycL/Ccl2/NrfF_N"/>
</dbReference>
<keyword evidence="6" id="KW-0812">Transmembrane</keyword>
<dbReference type="GO" id="GO:0046872">
    <property type="term" value="F:metal ion binding"/>
    <property type="evidence" value="ECO:0007669"/>
    <property type="project" value="UniProtKB-KW"/>
</dbReference>
<dbReference type="RefSeq" id="WP_111741779.1">
    <property type="nucleotide sequence ID" value="NZ_LR698987.1"/>
</dbReference>
<evidence type="ECO:0000256" key="3">
    <source>
        <dbReference type="ARBA" id="ARBA00022723"/>
    </source>
</evidence>
<dbReference type="GO" id="GO:0005886">
    <property type="term" value="C:plasma membrane"/>
    <property type="evidence" value="ECO:0007669"/>
    <property type="project" value="TreeGrafter"/>
</dbReference>
<dbReference type="Gene3D" id="1.10.8.640">
    <property type="entry name" value="Cytochrome C biogenesis protein"/>
    <property type="match status" value="1"/>
</dbReference>
<comment type="similarity">
    <text evidence="1 6">Belongs to the CcmH/CycL/Ccl2/NrfF family.</text>
</comment>
<proteinExistence type="inferred from homology"/>
<comment type="function">
    <text evidence="6">Possible subunit of a heme lyase.</text>
</comment>
<keyword evidence="6" id="KW-0472">Membrane</keyword>
<keyword evidence="2 6" id="KW-0349">Heme</keyword>
<dbReference type="CDD" id="cd16378">
    <property type="entry name" value="CcmH_N"/>
    <property type="match status" value="1"/>
</dbReference>
<keyword evidence="5 6" id="KW-0408">Iron</keyword>
<dbReference type="InterPro" id="IPR051263">
    <property type="entry name" value="C-type_cytochrome_biogenesis"/>
</dbReference>
<evidence type="ECO:0000313" key="9">
    <source>
        <dbReference type="Proteomes" id="UP000249005"/>
    </source>
</evidence>
<protein>
    <recommendedName>
        <fullName evidence="6">Formate-dependent nitrite reductase complex subunit</fullName>
    </recommendedName>
</protein>
<feature type="domain" description="CcmH/CycL/Ccl2/NrfF N-terminal" evidence="7">
    <location>
        <begin position="11"/>
        <end position="150"/>
    </location>
</feature>
<dbReference type="Pfam" id="PF03918">
    <property type="entry name" value="CcmH"/>
    <property type="match status" value="1"/>
</dbReference>
<evidence type="ECO:0000259" key="7">
    <source>
        <dbReference type="Pfam" id="PF03918"/>
    </source>
</evidence>
<dbReference type="EMBL" id="LS483470">
    <property type="protein sequence ID" value="SQI44186.1"/>
    <property type="molecule type" value="Genomic_DNA"/>
</dbReference>
<dbReference type="NCBIfam" id="TIGR03147">
    <property type="entry name" value="cyt_nit_nrfF"/>
    <property type="match status" value="1"/>
</dbReference>
<name>A0A2X4UWD8_9GAMM</name>
<dbReference type="AlphaFoldDB" id="A0A2X4UWD8"/>
<evidence type="ECO:0000256" key="1">
    <source>
        <dbReference type="ARBA" id="ARBA00010342"/>
    </source>
</evidence>
<keyword evidence="4 6" id="KW-0732">Signal</keyword>
<dbReference type="KEGG" id="lri:NCTC12151_03521"/>